<dbReference type="InterPro" id="IPR004127">
    <property type="entry name" value="Prefoldin_subunit_alpha"/>
</dbReference>
<dbReference type="GO" id="GO:1990113">
    <property type="term" value="P:RNA polymerase I assembly"/>
    <property type="evidence" value="ECO:0007669"/>
    <property type="project" value="TreeGrafter"/>
</dbReference>
<dbReference type="PANTHER" id="PTHR12674:SF2">
    <property type="entry name" value="PREFOLDIN SUBUNIT 5"/>
    <property type="match status" value="1"/>
</dbReference>
<protein>
    <recommendedName>
        <fullName evidence="3">Prefoldin subunit 5</fullName>
    </recommendedName>
</protein>
<dbReference type="GO" id="GO:0051082">
    <property type="term" value="F:unfolded protein binding"/>
    <property type="evidence" value="ECO:0007669"/>
    <property type="project" value="InterPro"/>
</dbReference>
<dbReference type="Pfam" id="PF02996">
    <property type="entry name" value="Prefoldin"/>
    <property type="match status" value="1"/>
</dbReference>
<evidence type="ECO:0008006" key="3">
    <source>
        <dbReference type="Google" id="ProtNLM"/>
    </source>
</evidence>
<dbReference type="GO" id="GO:1990114">
    <property type="term" value="P:RNA polymerase II core complex assembly"/>
    <property type="evidence" value="ECO:0007669"/>
    <property type="project" value="TreeGrafter"/>
</dbReference>
<dbReference type="GO" id="GO:1990115">
    <property type="term" value="P:RNA polymerase III assembly"/>
    <property type="evidence" value="ECO:0007669"/>
    <property type="project" value="TreeGrafter"/>
</dbReference>
<dbReference type="EMBL" id="HBGY01006913">
    <property type="protein sequence ID" value="CAD9563974.1"/>
    <property type="molecule type" value="Transcribed_RNA"/>
</dbReference>
<dbReference type="InterPro" id="IPR011599">
    <property type="entry name" value="PFD_alpha_archaea"/>
</dbReference>
<reference evidence="2" key="1">
    <citation type="submission" date="2021-01" db="EMBL/GenBank/DDBJ databases">
        <authorList>
            <person name="Corre E."/>
            <person name="Pelletier E."/>
            <person name="Niang G."/>
            <person name="Scheremetjew M."/>
            <person name="Finn R."/>
            <person name="Kale V."/>
            <person name="Holt S."/>
            <person name="Cochrane G."/>
            <person name="Meng A."/>
            <person name="Brown T."/>
            <person name="Cohen L."/>
        </authorList>
    </citation>
    <scope>NUCLEOTIDE SEQUENCE</scope>
    <source>
        <strain evidence="2">B650</strain>
    </source>
</reference>
<sequence>MSDQQGGSVLDPDTLSLDQLSQLKTQEENKLTAITQRYGQLRAVSARYHASKDAISELQGDATDGKEIMVPLTDSVYVPGKIRKSDKVMVELGTGFYAEKNLDDAIAFVDRKIALIETNSSNVLKIIQATQSNVESINVSMQGKLLEIRAKQEGLKHQAANA</sequence>
<name>A0A6U1FIQ6_9STRA</name>
<dbReference type="GO" id="GO:0006457">
    <property type="term" value="P:protein folding"/>
    <property type="evidence" value="ECO:0007669"/>
    <property type="project" value="InterPro"/>
</dbReference>
<dbReference type="PANTHER" id="PTHR12674">
    <property type="entry name" value="PREFOLDIN SUBUNIT 5"/>
    <property type="match status" value="1"/>
</dbReference>
<dbReference type="AlphaFoldDB" id="A0A6U1FIQ6"/>
<comment type="similarity">
    <text evidence="1">Belongs to the prefoldin subunit alpha family.</text>
</comment>
<dbReference type="GO" id="GO:0016272">
    <property type="term" value="C:prefoldin complex"/>
    <property type="evidence" value="ECO:0007669"/>
    <property type="project" value="InterPro"/>
</dbReference>
<proteinExistence type="inferred from homology"/>
<dbReference type="NCBIfam" id="TIGR00293">
    <property type="entry name" value="prefoldin subunit alpha"/>
    <property type="match status" value="1"/>
</dbReference>
<dbReference type="GO" id="GO:0005737">
    <property type="term" value="C:cytoplasm"/>
    <property type="evidence" value="ECO:0007669"/>
    <property type="project" value="TreeGrafter"/>
</dbReference>
<evidence type="ECO:0000256" key="1">
    <source>
        <dbReference type="ARBA" id="ARBA00010048"/>
    </source>
</evidence>
<gene>
    <name evidence="2" type="ORF">LDAN0321_LOCUS4260</name>
</gene>
<dbReference type="SUPFAM" id="SSF46579">
    <property type="entry name" value="Prefoldin"/>
    <property type="match status" value="1"/>
</dbReference>
<organism evidence="2">
    <name type="scientific">Leptocylindrus danicus</name>
    <dbReference type="NCBI Taxonomy" id="163516"/>
    <lineage>
        <taxon>Eukaryota</taxon>
        <taxon>Sar</taxon>
        <taxon>Stramenopiles</taxon>
        <taxon>Ochrophyta</taxon>
        <taxon>Bacillariophyta</taxon>
        <taxon>Coscinodiscophyceae</taxon>
        <taxon>Chaetocerotophycidae</taxon>
        <taxon>Leptocylindrales</taxon>
        <taxon>Leptocylindraceae</taxon>
        <taxon>Leptocylindrus</taxon>
    </lineage>
</organism>
<dbReference type="InterPro" id="IPR009053">
    <property type="entry name" value="Prefoldin"/>
</dbReference>
<accession>A0A6U1FIQ6</accession>
<dbReference type="CDD" id="cd23157">
    <property type="entry name" value="Prefoldin_5"/>
    <property type="match status" value="1"/>
</dbReference>
<evidence type="ECO:0000313" key="2">
    <source>
        <dbReference type="EMBL" id="CAD9563974.1"/>
    </source>
</evidence>
<dbReference type="Gene3D" id="1.10.287.370">
    <property type="match status" value="1"/>
</dbReference>